<reference evidence="1 2" key="1">
    <citation type="journal article" date="2023" name="Plants (Basel)">
        <title>Bridging the Gap: Combining Genomics and Transcriptomics Approaches to Understand Stylosanthes scabra, an Orphan Legume from the Brazilian Caatinga.</title>
        <authorList>
            <person name="Ferreira-Neto J.R.C."/>
            <person name="da Silva M.D."/>
            <person name="Binneck E."/>
            <person name="de Melo N.F."/>
            <person name="da Silva R.H."/>
            <person name="de Melo A.L.T.M."/>
            <person name="Pandolfi V."/>
            <person name="Bustamante F.O."/>
            <person name="Brasileiro-Vidal A.C."/>
            <person name="Benko-Iseppon A.M."/>
        </authorList>
    </citation>
    <scope>NUCLEOTIDE SEQUENCE [LARGE SCALE GENOMIC DNA]</scope>
    <source>
        <tissue evidence="1">Leaves</tissue>
    </source>
</reference>
<keyword evidence="2" id="KW-1185">Reference proteome</keyword>
<dbReference type="Proteomes" id="UP001341840">
    <property type="component" value="Unassembled WGS sequence"/>
</dbReference>
<comment type="caution">
    <text evidence="1">The sequence shown here is derived from an EMBL/GenBank/DDBJ whole genome shotgun (WGS) entry which is preliminary data.</text>
</comment>
<dbReference type="EMBL" id="JASCZI010151251">
    <property type="protein sequence ID" value="MED6171394.1"/>
    <property type="molecule type" value="Genomic_DNA"/>
</dbReference>
<protein>
    <submittedName>
        <fullName evidence="1">Uncharacterized protein</fullName>
    </submittedName>
</protein>
<sequence>MEFRNKFLEKEPSMHIMEFVRTPARSHSWCTNALETWKMVTPPSPSLASTAAYCRYLLPSPCSTALAVHRARALVCACLAPQFLKSRSLACTVLRRR</sequence>
<accession>A0ABU6VD22</accession>
<proteinExistence type="predicted"/>
<name>A0ABU6VD22_9FABA</name>
<evidence type="ECO:0000313" key="2">
    <source>
        <dbReference type="Proteomes" id="UP001341840"/>
    </source>
</evidence>
<gene>
    <name evidence="1" type="ORF">PIB30_040253</name>
</gene>
<evidence type="ECO:0000313" key="1">
    <source>
        <dbReference type="EMBL" id="MED6171394.1"/>
    </source>
</evidence>
<organism evidence="1 2">
    <name type="scientific">Stylosanthes scabra</name>
    <dbReference type="NCBI Taxonomy" id="79078"/>
    <lineage>
        <taxon>Eukaryota</taxon>
        <taxon>Viridiplantae</taxon>
        <taxon>Streptophyta</taxon>
        <taxon>Embryophyta</taxon>
        <taxon>Tracheophyta</taxon>
        <taxon>Spermatophyta</taxon>
        <taxon>Magnoliopsida</taxon>
        <taxon>eudicotyledons</taxon>
        <taxon>Gunneridae</taxon>
        <taxon>Pentapetalae</taxon>
        <taxon>rosids</taxon>
        <taxon>fabids</taxon>
        <taxon>Fabales</taxon>
        <taxon>Fabaceae</taxon>
        <taxon>Papilionoideae</taxon>
        <taxon>50 kb inversion clade</taxon>
        <taxon>dalbergioids sensu lato</taxon>
        <taxon>Dalbergieae</taxon>
        <taxon>Pterocarpus clade</taxon>
        <taxon>Stylosanthes</taxon>
    </lineage>
</organism>